<reference evidence="2 3" key="1">
    <citation type="submission" date="2024-08" db="EMBL/GenBank/DDBJ databases">
        <authorList>
            <person name="Cucini C."/>
            <person name="Frati F."/>
        </authorList>
    </citation>
    <scope>NUCLEOTIDE SEQUENCE [LARGE SCALE GENOMIC DNA]</scope>
</reference>
<evidence type="ECO:0000313" key="2">
    <source>
        <dbReference type="EMBL" id="CAL8120389.1"/>
    </source>
</evidence>
<feature type="compositionally biased region" description="Low complexity" evidence="1">
    <location>
        <begin position="597"/>
        <end position="607"/>
    </location>
</feature>
<feature type="region of interest" description="Disordered" evidence="1">
    <location>
        <begin position="597"/>
        <end position="616"/>
    </location>
</feature>
<sequence>MSTEERELYFQKLINHLVGGISDACFWFEPEVEEFIVEEDLFNETYYNFDEGGNKSEQIIYKSDNIDLRFSSGIAITTRELLYWRNEVRTMRVLRRNSLNGNKLHISLAYSRYNVMPTKRHDAIIINHKPKDVRTCVRSYLEESICIELDSWEDRSVDLVKPHWKYFGRLDCSTSIFQSCQFGDELEAEIRRAAQRSNTIADLVVVNNFGWLDRKDEVRGKRVMKNKEKIATLFSDLDMNRTEGKMVRGVLRLMSVKSDPIKLYLAVKGVHPDFNKEDVINETILARHRGDFEKWLYITSVPVTENGTEIDEAIDDLKQMREDQLKAASENENKTEFEKLFETYKYQIPLDEELINAERTLDLMYEKNKRHFEDFQDSEKFQNALQHWKSLQASPRRNTVKTENTEQYKELNILKAALDTSHLYENSFGVALGHSLMHAVKSISNGTNWKEEAIFTELATGVINSYADLFRRPGWKMKPFGLMNATDCIREFYWDAIKRKHPRVYKTLLTTLANVPYYAKMIEAAKKKAERLKLKNAKFKTPFNVTEQSGRFLSDDTPVWKNLELEDEYDFRDEIENETDEMPEPNEIAIENLDDYSNQSSSEVISSEESHSRPKRLTQTCSRYDKYGYVPIKSYNKTENQWFYGFGSCETDSYEPTWMDTYANLSTKGKVPKNLKQLKRHLGKLRVFCYKDSDQYLEHLFKENVIYLDGNNTLFVNRTFSGRPKHTPIESRMMCFALELRAFTSTFRARDKRNIKFWKDVAKTPKKLTKISLTVDFIFEMTFQYVGSARRIHPHFIKLCRSFVLTLRTILLKLIQDNEFTFLWCPMQLSHWCAPEYFNNQDDQLGIHSLIQFLIHGLRPVERQMDPNVEKIYSKFFNKNYNELLRTSKFYDLH</sequence>
<organism evidence="2 3">
    <name type="scientific">Orchesella dallaii</name>
    <dbReference type="NCBI Taxonomy" id="48710"/>
    <lineage>
        <taxon>Eukaryota</taxon>
        <taxon>Metazoa</taxon>
        <taxon>Ecdysozoa</taxon>
        <taxon>Arthropoda</taxon>
        <taxon>Hexapoda</taxon>
        <taxon>Collembola</taxon>
        <taxon>Entomobryomorpha</taxon>
        <taxon>Entomobryoidea</taxon>
        <taxon>Orchesellidae</taxon>
        <taxon>Orchesellinae</taxon>
        <taxon>Orchesella</taxon>
    </lineage>
</organism>
<name>A0ABP1R5K5_9HEXA</name>
<comment type="caution">
    <text evidence="2">The sequence shown here is derived from an EMBL/GenBank/DDBJ whole genome shotgun (WGS) entry which is preliminary data.</text>
</comment>
<evidence type="ECO:0000313" key="3">
    <source>
        <dbReference type="Proteomes" id="UP001642540"/>
    </source>
</evidence>
<accession>A0ABP1R5K5</accession>
<protein>
    <submittedName>
        <fullName evidence="2">Uncharacterized protein</fullName>
    </submittedName>
</protein>
<evidence type="ECO:0000256" key="1">
    <source>
        <dbReference type="SAM" id="MobiDB-lite"/>
    </source>
</evidence>
<proteinExistence type="predicted"/>
<gene>
    <name evidence="2" type="ORF">ODALV1_LOCUS18968</name>
</gene>
<keyword evidence="3" id="KW-1185">Reference proteome</keyword>
<dbReference type="EMBL" id="CAXLJM020000062">
    <property type="protein sequence ID" value="CAL8120389.1"/>
    <property type="molecule type" value="Genomic_DNA"/>
</dbReference>
<dbReference type="Proteomes" id="UP001642540">
    <property type="component" value="Unassembled WGS sequence"/>
</dbReference>